<dbReference type="PANTHER" id="PTHR10572:SF24">
    <property type="entry name" value="3-HYDROXY-3-METHYLGLUTARYL-COENZYME A REDUCTASE"/>
    <property type="match status" value="1"/>
</dbReference>
<accession>A0A0R1VQQ8</accession>
<keyword evidence="2 3" id="KW-0560">Oxidoreductase</keyword>
<dbReference type="EMBL" id="AZGB01000002">
    <property type="protein sequence ID" value="KRM08110.1"/>
    <property type="molecule type" value="Genomic_DNA"/>
</dbReference>
<dbReference type="RefSeq" id="WP_057870622.1">
    <property type="nucleotide sequence ID" value="NZ_AZGB01000002.1"/>
</dbReference>
<evidence type="ECO:0000313" key="5">
    <source>
        <dbReference type="Proteomes" id="UP000051451"/>
    </source>
</evidence>
<dbReference type="Gene3D" id="3.90.770.10">
    <property type="entry name" value="3-hydroxy-3-methylglutaryl-coenzyme A Reductase, Chain A, domain 2"/>
    <property type="match status" value="2"/>
</dbReference>
<evidence type="ECO:0000256" key="3">
    <source>
        <dbReference type="RuleBase" id="RU361219"/>
    </source>
</evidence>
<dbReference type="GeneID" id="98317873"/>
<dbReference type="Pfam" id="PF00368">
    <property type="entry name" value="HMG-CoA_red"/>
    <property type="match status" value="1"/>
</dbReference>
<reference evidence="4 5" key="1">
    <citation type="journal article" date="2015" name="Genome Announc.">
        <title>Expanding the biotechnology potential of lactobacilli through comparative genomics of 213 strains and associated genera.</title>
        <authorList>
            <person name="Sun Z."/>
            <person name="Harris H.M."/>
            <person name="McCann A."/>
            <person name="Guo C."/>
            <person name="Argimon S."/>
            <person name="Zhang W."/>
            <person name="Yang X."/>
            <person name="Jeffery I.B."/>
            <person name="Cooney J.C."/>
            <person name="Kagawa T.F."/>
            <person name="Liu W."/>
            <person name="Song Y."/>
            <person name="Salvetti E."/>
            <person name="Wrobel A."/>
            <person name="Rasinkangas P."/>
            <person name="Parkhill J."/>
            <person name="Rea M.C."/>
            <person name="O'Sullivan O."/>
            <person name="Ritari J."/>
            <person name="Douillard F.P."/>
            <person name="Paul Ross R."/>
            <person name="Yang R."/>
            <person name="Briner A.E."/>
            <person name="Felis G.E."/>
            <person name="de Vos W.M."/>
            <person name="Barrangou R."/>
            <person name="Klaenhammer T.R."/>
            <person name="Caufield P.W."/>
            <person name="Cui Y."/>
            <person name="Zhang H."/>
            <person name="O'Toole P.W."/>
        </authorList>
    </citation>
    <scope>NUCLEOTIDE SEQUENCE [LARGE SCALE GENOMIC DNA]</scope>
    <source>
        <strain evidence="4 5">DSM 18630</strain>
    </source>
</reference>
<dbReference type="EC" id="1.1.1.88" evidence="3"/>
<dbReference type="NCBIfam" id="TIGR00532">
    <property type="entry name" value="HMG_CoA_R_NAD"/>
    <property type="match status" value="1"/>
</dbReference>
<comment type="caution">
    <text evidence="4">The sequence shown here is derived from an EMBL/GenBank/DDBJ whole genome shotgun (WGS) entry which is preliminary data.</text>
</comment>
<dbReference type="SUPFAM" id="SSF56542">
    <property type="entry name" value="Substrate-binding domain of HMG-CoA reductase"/>
    <property type="match status" value="1"/>
</dbReference>
<dbReference type="GO" id="GO:0004420">
    <property type="term" value="F:hydroxymethylglutaryl-CoA reductase (NADPH) activity"/>
    <property type="evidence" value="ECO:0007669"/>
    <property type="project" value="InterPro"/>
</dbReference>
<dbReference type="STRING" id="1423750.FC89_GL001795"/>
<name>A0A0R1VQQ8_9LACO</name>
<evidence type="ECO:0000256" key="2">
    <source>
        <dbReference type="ARBA" id="ARBA00023002"/>
    </source>
</evidence>
<dbReference type="SUPFAM" id="SSF55035">
    <property type="entry name" value="NAD-binding domain of HMG-CoA reductase"/>
    <property type="match status" value="1"/>
</dbReference>
<dbReference type="GO" id="GO:0015936">
    <property type="term" value="P:coenzyme A metabolic process"/>
    <property type="evidence" value="ECO:0007669"/>
    <property type="project" value="InterPro"/>
</dbReference>
<dbReference type="AlphaFoldDB" id="A0A0R1VQQ8"/>
<gene>
    <name evidence="4" type="ORF">FC89_GL001795</name>
</gene>
<dbReference type="InterPro" id="IPR009023">
    <property type="entry name" value="HMG_CoA_Rdtase_NAD(P)-bd_sf"/>
</dbReference>
<comment type="pathway">
    <text evidence="3">Metabolic intermediate metabolism; (R)-mevalonate degradation; (S)-3-hydroxy-3-methylglutaryl-CoA from (R)-mevalonate: step 1/1.</text>
</comment>
<dbReference type="OrthoDB" id="9764892at2"/>
<dbReference type="InterPro" id="IPR004553">
    <property type="entry name" value="HMG_CoA_Rdtase_bac-typ"/>
</dbReference>
<evidence type="ECO:0000256" key="1">
    <source>
        <dbReference type="ARBA" id="ARBA00007661"/>
    </source>
</evidence>
<dbReference type="PANTHER" id="PTHR10572">
    <property type="entry name" value="3-HYDROXY-3-METHYLGLUTARYL-COENZYME A REDUCTASE"/>
    <property type="match status" value="1"/>
</dbReference>
<keyword evidence="3" id="KW-0520">NAD</keyword>
<dbReference type="InterPro" id="IPR023076">
    <property type="entry name" value="HMG_CoA_Rdtase_CS"/>
</dbReference>
<evidence type="ECO:0000313" key="4">
    <source>
        <dbReference type="EMBL" id="KRM08110.1"/>
    </source>
</evidence>
<comment type="similarity">
    <text evidence="1 3">Belongs to the HMG-CoA reductase family.</text>
</comment>
<dbReference type="InterPro" id="IPR023074">
    <property type="entry name" value="HMG_CoA_Rdtase_cat_sf"/>
</dbReference>
<dbReference type="PRINTS" id="PR00071">
    <property type="entry name" value="HMGCOARDTASE"/>
</dbReference>
<dbReference type="PROSITE" id="PS50065">
    <property type="entry name" value="HMG_COA_REDUCTASE_4"/>
    <property type="match status" value="1"/>
</dbReference>
<dbReference type="InterPro" id="IPR009029">
    <property type="entry name" value="HMG_CoA_Rdtase_sub-bd_dom_sf"/>
</dbReference>
<dbReference type="PROSITE" id="PS01192">
    <property type="entry name" value="HMG_COA_REDUCTASE_3"/>
    <property type="match status" value="1"/>
</dbReference>
<organism evidence="4 5">
    <name type="scientific">Liquorilactobacillus ghanensis DSM 18630</name>
    <dbReference type="NCBI Taxonomy" id="1423750"/>
    <lineage>
        <taxon>Bacteria</taxon>
        <taxon>Bacillati</taxon>
        <taxon>Bacillota</taxon>
        <taxon>Bacilli</taxon>
        <taxon>Lactobacillales</taxon>
        <taxon>Lactobacillaceae</taxon>
        <taxon>Liquorilactobacillus</taxon>
    </lineage>
</organism>
<dbReference type="CDD" id="cd00644">
    <property type="entry name" value="HMG-CoA_reductase_classII"/>
    <property type="match status" value="1"/>
</dbReference>
<dbReference type="UniPathway" id="UPA00257">
    <property type="reaction ID" value="UER00367"/>
</dbReference>
<dbReference type="Proteomes" id="UP000051451">
    <property type="component" value="Unassembled WGS sequence"/>
</dbReference>
<protein>
    <recommendedName>
        <fullName evidence="3">3-hydroxy-3-methylglutaryl coenzyme A reductase</fullName>
        <shortName evidence="3">HMG-CoA reductase</shortName>
        <ecNumber evidence="3">1.1.1.88</ecNumber>
    </recommendedName>
</protein>
<keyword evidence="5" id="KW-1185">Reference proteome</keyword>
<dbReference type="Gene3D" id="1.10.8.660">
    <property type="match status" value="1"/>
</dbReference>
<dbReference type="GO" id="GO:0140643">
    <property type="term" value="F:hydroxymethylglutaryl-CoA reductase (NADH) activity"/>
    <property type="evidence" value="ECO:0007669"/>
    <property type="project" value="UniProtKB-EC"/>
</dbReference>
<sequence length="423" mass="46153">MTNLSKFYQKTWMQRLQALMDQQLISVEQRQLLEKSATDPAVGDQQIENYLTHYGLPEGLAFHYLIDQRRYLVPMVTEEPSVIAASSHGAAIVEKSGGFYTKVTDHLLWGQIVFEQVANAEKLKSLLEQQQEKLLQIANQAHPSLQQRGGGARYLRVRILASDLVSLDLAIDTQQAMGANMVNSMLEAVADYLREQVSTPVLLSVLSNLADQALATAVCRIPVELLARPQITGQQVAQKMAAASRLAQLDPYRAATHNKGIMNGVDAVAIAMGNDWRAIESAAHAFAVKKGNYRGLSQWQLKSDESVLEGTLTLPLPVGFVGGSTKIVPLVQLNHHLTAIKSVGELEKVMVSVGLAQNLAALQALVSEGIQQGHMRLQLRATVLAAGAQPAEVATIVTKMQQLQRTDLATAQNLLAKEHEGEH</sequence>
<dbReference type="InterPro" id="IPR002202">
    <property type="entry name" value="HMG_CoA_Rdtase"/>
</dbReference>
<dbReference type="PATRIC" id="fig|1423750.3.peg.1840"/>
<proteinExistence type="inferred from homology"/>
<comment type="catalytic activity">
    <reaction evidence="3">
        <text>(R)-mevalonate + 2 NAD(+) + CoA = (3S)-3-hydroxy-3-methylglutaryl-CoA + 2 NADH + 2 H(+)</text>
        <dbReference type="Rhea" id="RHEA:14833"/>
        <dbReference type="ChEBI" id="CHEBI:15378"/>
        <dbReference type="ChEBI" id="CHEBI:36464"/>
        <dbReference type="ChEBI" id="CHEBI:43074"/>
        <dbReference type="ChEBI" id="CHEBI:57287"/>
        <dbReference type="ChEBI" id="CHEBI:57540"/>
        <dbReference type="ChEBI" id="CHEBI:57945"/>
        <dbReference type="EC" id="1.1.1.88"/>
    </reaction>
</comment>